<proteinExistence type="predicted"/>
<dbReference type="AlphaFoldDB" id="A0A1I4EQF7"/>
<keyword evidence="1" id="KW-0472">Membrane</keyword>
<dbReference type="Pfam" id="PF07314">
    <property type="entry name" value="Lit"/>
    <property type="match status" value="1"/>
</dbReference>
<dbReference type="RefSeq" id="WP_074749832.1">
    <property type="nucleotide sequence ID" value="NZ_FOTJ01000001.1"/>
</dbReference>
<sequence length="211" mass="24486">MRDRLIFTSLILWGIAAAVSLTLLLAVPLFYIDIHLENLTQISGLSAETLRHNFNVLMAYLVNLFEAVLQLPDFPSSPDALQHFKDVKKLFMLALGLTFILSPALVLFLKEHLAILYHNGLRFVMGTPLFIGLVAALIGFDNFFIYFHEIFFRDDTWLFNPDTDPIINVLTENYFMFTFILFVVLFEFIFFLLYWSGNKRLQKKIFGKTEQ</sequence>
<name>A0A1I4EQF7_9LACT</name>
<evidence type="ECO:0000256" key="1">
    <source>
        <dbReference type="SAM" id="Phobius"/>
    </source>
</evidence>
<gene>
    <name evidence="2" type="ORF">SAMN05216438_10168</name>
</gene>
<dbReference type="NCBIfam" id="TIGR01906">
    <property type="entry name" value="integ_TIGR01906"/>
    <property type="match status" value="1"/>
</dbReference>
<dbReference type="OrthoDB" id="9813051at2"/>
<feature type="transmembrane region" description="Helical" evidence="1">
    <location>
        <begin position="121"/>
        <end position="147"/>
    </location>
</feature>
<keyword evidence="1" id="KW-1133">Transmembrane helix</keyword>
<organism evidence="2 3">
    <name type="scientific">Lactococcus garvieae</name>
    <dbReference type="NCBI Taxonomy" id="1363"/>
    <lineage>
        <taxon>Bacteria</taxon>
        <taxon>Bacillati</taxon>
        <taxon>Bacillota</taxon>
        <taxon>Bacilli</taxon>
        <taxon>Lactobacillales</taxon>
        <taxon>Streptococcaceae</taxon>
        <taxon>Lactococcus</taxon>
    </lineage>
</organism>
<feature type="transmembrane region" description="Helical" evidence="1">
    <location>
        <begin position="174"/>
        <end position="195"/>
    </location>
</feature>
<evidence type="ECO:0000313" key="2">
    <source>
        <dbReference type="EMBL" id="SFL06716.1"/>
    </source>
</evidence>
<dbReference type="InterPro" id="IPR010178">
    <property type="entry name" value="Lit"/>
</dbReference>
<keyword evidence="1" id="KW-0812">Transmembrane</keyword>
<protein>
    <submittedName>
        <fullName evidence="2">Integral membrane protein TIGR01906</fullName>
    </submittedName>
</protein>
<dbReference type="Proteomes" id="UP000181969">
    <property type="component" value="Unassembled WGS sequence"/>
</dbReference>
<evidence type="ECO:0000313" key="3">
    <source>
        <dbReference type="Proteomes" id="UP000181969"/>
    </source>
</evidence>
<feature type="transmembrane region" description="Helical" evidence="1">
    <location>
        <begin position="53"/>
        <end position="71"/>
    </location>
</feature>
<feature type="transmembrane region" description="Helical" evidence="1">
    <location>
        <begin position="91"/>
        <end position="109"/>
    </location>
</feature>
<feature type="transmembrane region" description="Helical" evidence="1">
    <location>
        <begin position="6"/>
        <end position="32"/>
    </location>
</feature>
<dbReference type="EMBL" id="FOTJ01000001">
    <property type="protein sequence ID" value="SFL06716.1"/>
    <property type="molecule type" value="Genomic_DNA"/>
</dbReference>
<accession>A0A1I4EQF7</accession>
<reference evidence="2 3" key="1">
    <citation type="submission" date="2016-10" db="EMBL/GenBank/DDBJ databases">
        <authorList>
            <person name="de Groot N.N."/>
        </authorList>
    </citation>
    <scope>NUCLEOTIDE SEQUENCE [LARGE SCALE GENOMIC DNA]</scope>
    <source>
        <strain evidence="2 3">M79</strain>
    </source>
</reference>